<organism evidence="10 11">
    <name type="scientific">Anaerosphaera aminiphila DSM 21120</name>
    <dbReference type="NCBI Taxonomy" id="1120995"/>
    <lineage>
        <taxon>Bacteria</taxon>
        <taxon>Bacillati</taxon>
        <taxon>Bacillota</taxon>
        <taxon>Tissierellia</taxon>
        <taxon>Tissierellales</taxon>
        <taxon>Peptoniphilaceae</taxon>
        <taxon>Anaerosphaera</taxon>
    </lineage>
</organism>
<dbReference type="Gene3D" id="1.20.5.1030">
    <property type="entry name" value="Preprotein translocase secy subunit"/>
    <property type="match status" value="1"/>
</dbReference>
<reference evidence="10 11" key="1">
    <citation type="submission" date="2016-11" db="EMBL/GenBank/DDBJ databases">
        <authorList>
            <person name="Jaros S."/>
            <person name="Januszkiewicz K."/>
            <person name="Wedrychowicz H."/>
        </authorList>
    </citation>
    <scope>NUCLEOTIDE SEQUENCE [LARGE SCALE GENOMIC DNA]</scope>
    <source>
        <strain evidence="10 11">DSM 21120</strain>
    </source>
</reference>
<comment type="subcellular location">
    <subcellularLocation>
        <location evidence="9">Cell membrane</location>
        <topology evidence="9">Single-pass membrane protein</topology>
    </subcellularLocation>
    <subcellularLocation>
        <location evidence="1">Membrane</location>
    </subcellularLocation>
</comment>
<gene>
    <name evidence="9" type="primary">secE</name>
    <name evidence="10" type="ORF">SAMN02745245_01035</name>
</gene>
<evidence type="ECO:0000256" key="9">
    <source>
        <dbReference type="HAMAP-Rule" id="MF_00422"/>
    </source>
</evidence>
<dbReference type="RefSeq" id="WP_073184382.1">
    <property type="nucleotide sequence ID" value="NZ_FQXI01000006.1"/>
</dbReference>
<comment type="subunit">
    <text evidence="9">Component of the Sec protein translocase complex. Heterotrimer consisting of SecY, SecE and SecG subunits. The heterotrimers can form oligomers, although 1 heterotrimer is thought to be able to translocate proteins. Interacts with the ribosome. Interacts with SecDF, and other proteins may be involved. Interacts with SecA.</text>
</comment>
<keyword evidence="3 9" id="KW-1003">Cell membrane</keyword>
<dbReference type="InterPro" id="IPR038379">
    <property type="entry name" value="SecE_sf"/>
</dbReference>
<dbReference type="AlphaFoldDB" id="A0A1M5RX40"/>
<accession>A0A1M5RX40</accession>
<dbReference type="PANTHER" id="PTHR33910:SF1">
    <property type="entry name" value="PROTEIN TRANSLOCASE SUBUNIT SECE"/>
    <property type="match status" value="1"/>
</dbReference>
<evidence type="ECO:0000256" key="8">
    <source>
        <dbReference type="ARBA" id="ARBA00023136"/>
    </source>
</evidence>
<dbReference type="Proteomes" id="UP000184032">
    <property type="component" value="Unassembled WGS sequence"/>
</dbReference>
<evidence type="ECO:0000256" key="2">
    <source>
        <dbReference type="ARBA" id="ARBA00022448"/>
    </source>
</evidence>
<keyword evidence="8 9" id="KW-0472">Membrane</keyword>
<evidence type="ECO:0000256" key="7">
    <source>
        <dbReference type="ARBA" id="ARBA00023010"/>
    </source>
</evidence>
<dbReference type="PROSITE" id="PS01067">
    <property type="entry name" value="SECE_SEC61G"/>
    <property type="match status" value="1"/>
</dbReference>
<evidence type="ECO:0000256" key="4">
    <source>
        <dbReference type="ARBA" id="ARBA00022692"/>
    </source>
</evidence>
<comment type="similarity">
    <text evidence="9">Belongs to the SecE/SEC61-gamma family.</text>
</comment>
<proteinExistence type="inferred from homology"/>
<sequence>MAAKDSVKKAEEKKSFSKYFRGVKSEFKKVVWPTKKQILNYTLIVIVACILFALLLTLFDKLVTFVLSFIYG</sequence>
<dbReference type="GO" id="GO:0009306">
    <property type="term" value="P:protein secretion"/>
    <property type="evidence" value="ECO:0007669"/>
    <property type="project" value="UniProtKB-UniRule"/>
</dbReference>
<keyword evidence="6 9" id="KW-1133">Transmembrane helix</keyword>
<dbReference type="GO" id="GO:0005886">
    <property type="term" value="C:plasma membrane"/>
    <property type="evidence" value="ECO:0007669"/>
    <property type="project" value="UniProtKB-SubCell"/>
</dbReference>
<keyword evidence="7 9" id="KW-0811">Translocation</keyword>
<dbReference type="GO" id="GO:0006605">
    <property type="term" value="P:protein targeting"/>
    <property type="evidence" value="ECO:0007669"/>
    <property type="project" value="UniProtKB-UniRule"/>
</dbReference>
<evidence type="ECO:0000256" key="1">
    <source>
        <dbReference type="ARBA" id="ARBA00004370"/>
    </source>
</evidence>
<dbReference type="OrthoDB" id="9799073at2"/>
<evidence type="ECO:0000256" key="5">
    <source>
        <dbReference type="ARBA" id="ARBA00022927"/>
    </source>
</evidence>
<name>A0A1M5RX40_9FIRM</name>
<keyword evidence="2 9" id="KW-0813">Transport</keyword>
<protein>
    <recommendedName>
        <fullName evidence="9">Protein translocase subunit SecE</fullName>
    </recommendedName>
</protein>
<dbReference type="GO" id="GO:0065002">
    <property type="term" value="P:intracellular protein transmembrane transport"/>
    <property type="evidence" value="ECO:0007669"/>
    <property type="project" value="UniProtKB-UniRule"/>
</dbReference>
<dbReference type="GO" id="GO:0043952">
    <property type="term" value="P:protein transport by the Sec complex"/>
    <property type="evidence" value="ECO:0007669"/>
    <property type="project" value="UniProtKB-UniRule"/>
</dbReference>
<evidence type="ECO:0000256" key="6">
    <source>
        <dbReference type="ARBA" id="ARBA00022989"/>
    </source>
</evidence>
<keyword evidence="4 9" id="KW-0812">Transmembrane</keyword>
<dbReference type="GO" id="GO:0008320">
    <property type="term" value="F:protein transmembrane transporter activity"/>
    <property type="evidence" value="ECO:0007669"/>
    <property type="project" value="UniProtKB-UniRule"/>
</dbReference>
<dbReference type="PANTHER" id="PTHR33910">
    <property type="entry name" value="PROTEIN TRANSLOCASE SUBUNIT SECE"/>
    <property type="match status" value="1"/>
</dbReference>
<keyword evidence="11" id="KW-1185">Reference proteome</keyword>
<evidence type="ECO:0000256" key="3">
    <source>
        <dbReference type="ARBA" id="ARBA00022475"/>
    </source>
</evidence>
<evidence type="ECO:0000313" key="11">
    <source>
        <dbReference type="Proteomes" id="UP000184032"/>
    </source>
</evidence>
<keyword evidence="5 9" id="KW-0653">Protein transport</keyword>
<dbReference type="STRING" id="1120995.SAMN02745245_01035"/>
<evidence type="ECO:0000313" key="10">
    <source>
        <dbReference type="EMBL" id="SHH30912.1"/>
    </source>
</evidence>
<dbReference type="InterPro" id="IPR001901">
    <property type="entry name" value="Translocase_SecE/Sec61-g"/>
</dbReference>
<dbReference type="Pfam" id="PF00584">
    <property type="entry name" value="SecE"/>
    <property type="match status" value="1"/>
</dbReference>
<dbReference type="NCBIfam" id="TIGR00964">
    <property type="entry name" value="secE_bact"/>
    <property type="match status" value="1"/>
</dbReference>
<dbReference type="EMBL" id="FQXI01000006">
    <property type="protein sequence ID" value="SHH30912.1"/>
    <property type="molecule type" value="Genomic_DNA"/>
</dbReference>
<dbReference type="HAMAP" id="MF_00422">
    <property type="entry name" value="SecE"/>
    <property type="match status" value="1"/>
</dbReference>
<comment type="function">
    <text evidence="9">Essential subunit of the Sec protein translocation channel SecYEG. Clamps together the 2 halves of SecY. May contact the channel plug during translocation.</text>
</comment>
<feature type="transmembrane region" description="Helical" evidence="9">
    <location>
        <begin position="38"/>
        <end position="59"/>
    </location>
</feature>
<dbReference type="InterPro" id="IPR005807">
    <property type="entry name" value="SecE_bac"/>
</dbReference>